<organism evidence="7 8">
    <name type="scientific">Oxalicibacterium flavum</name>
    <dbReference type="NCBI Taxonomy" id="179467"/>
    <lineage>
        <taxon>Bacteria</taxon>
        <taxon>Pseudomonadati</taxon>
        <taxon>Pseudomonadota</taxon>
        <taxon>Betaproteobacteria</taxon>
        <taxon>Burkholderiales</taxon>
        <taxon>Oxalobacteraceae</taxon>
        <taxon>Oxalicibacterium</taxon>
    </lineage>
</organism>
<dbReference type="PANTHER" id="PTHR33931">
    <property type="entry name" value="HOLIN-LIKE PROTEIN CIDA-RELATED"/>
    <property type="match status" value="1"/>
</dbReference>
<accession>A0A8J2UP82</accession>
<dbReference type="Proteomes" id="UP000620266">
    <property type="component" value="Unassembled WGS sequence"/>
</dbReference>
<evidence type="ECO:0000256" key="1">
    <source>
        <dbReference type="ARBA" id="ARBA00004651"/>
    </source>
</evidence>
<keyword evidence="5 6" id="KW-0472">Membrane</keyword>
<evidence type="ECO:0000256" key="6">
    <source>
        <dbReference type="SAM" id="Phobius"/>
    </source>
</evidence>
<protein>
    <recommendedName>
        <fullName evidence="9">CidA/LrgA family protein</fullName>
    </recommendedName>
</protein>
<dbReference type="AlphaFoldDB" id="A0A8J2UP82"/>
<gene>
    <name evidence="7" type="ORF">GCM10007205_21740</name>
</gene>
<keyword evidence="3 6" id="KW-0812">Transmembrane</keyword>
<sequence length="136" mass="15007">MSIARIHVPLRRRLRTSLLWQAALLAAAWQAGQLIVRLAGLPVPGSIVGMGLMLALLLSGWLRLPAVKKGSDFLLAQMLLFFVPAVLAVMNHPEFLGWTGLKLLLAILAGTLIVMASTAWTVELCFRWRQRREAAQ</sequence>
<dbReference type="InterPro" id="IPR005538">
    <property type="entry name" value="LrgA/CidA"/>
</dbReference>
<comment type="caution">
    <text evidence="7">The sequence shown here is derived from an EMBL/GenBank/DDBJ whole genome shotgun (WGS) entry which is preliminary data.</text>
</comment>
<proteinExistence type="predicted"/>
<keyword evidence="8" id="KW-1185">Reference proteome</keyword>
<dbReference type="PANTHER" id="PTHR33931:SF2">
    <property type="entry name" value="HOLIN-LIKE PROTEIN CIDA"/>
    <property type="match status" value="1"/>
</dbReference>
<feature type="transmembrane region" description="Helical" evidence="6">
    <location>
        <begin position="43"/>
        <end position="62"/>
    </location>
</feature>
<evidence type="ECO:0000256" key="2">
    <source>
        <dbReference type="ARBA" id="ARBA00022475"/>
    </source>
</evidence>
<keyword evidence="2" id="KW-1003">Cell membrane</keyword>
<dbReference type="EMBL" id="BMCG01000004">
    <property type="protein sequence ID" value="GGC12407.1"/>
    <property type="molecule type" value="Genomic_DNA"/>
</dbReference>
<name>A0A8J2UP82_9BURK</name>
<evidence type="ECO:0008006" key="9">
    <source>
        <dbReference type="Google" id="ProtNLM"/>
    </source>
</evidence>
<evidence type="ECO:0000256" key="3">
    <source>
        <dbReference type="ARBA" id="ARBA00022692"/>
    </source>
</evidence>
<reference evidence="7" key="1">
    <citation type="journal article" date="2014" name="Int. J. Syst. Evol. Microbiol.">
        <title>Complete genome sequence of Corynebacterium casei LMG S-19264T (=DSM 44701T), isolated from a smear-ripened cheese.</title>
        <authorList>
            <consortium name="US DOE Joint Genome Institute (JGI-PGF)"/>
            <person name="Walter F."/>
            <person name="Albersmeier A."/>
            <person name="Kalinowski J."/>
            <person name="Ruckert C."/>
        </authorList>
    </citation>
    <scope>NUCLEOTIDE SEQUENCE</scope>
    <source>
        <strain evidence="7">CCM 7086</strain>
    </source>
</reference>
<feature type="transmembrane region" description="Helical" evidence="6">
    <location>
        <begin position="103"/>
        <end position="122"/>
    </location>
</feature>
<reference evidence="7" key="2">
    <citation type="submission" date="2020-09" db="EMBL/GenBank/DDBJ databases">
        <authorList>
            <person name="Sun Q."/>
            <person name="Sedlacek I."/>
        </authorList>
    </citation>
    <scope>NUCLEOTIDE SEQUENCE</scope>
    <source>
        <strain evidence="7">CCM 7086</strain>
    </source>
</reference>
<keyword evidence="4 6" id="KW-1133">Transmembrane helix</keyword>
<comment type="subcellular location">
    <subcellularLocation>
        <location evidence="1">Cell membrane</location>
        <topology evidence="1">Multi-pass membrane protein</topology>
    </subcellularLocation>
</comment>
<evidence type="ECO:0000313" key="7">
    <source>
        <dbReference type="EMBL" id="GGC12407.1"/>
    </source>
</evidence>
<evidence type="ECO:0000313" key="8">
    <source>
        <dbReference type="Proteomes" id="UP000620266"/>
    </source>
</evidence>
<dbReference type="GO" id="GO:0005886">
    <property type="term" value="C:plasma membrane"/>
    <property type="evidence" value="ECO:0007669"/>
    <property type="project" value="UniProtKB-SubCell"/>
</dbReference>
<dbReference type="Pfam" id="PF03788">
    <property type="entry name" value="LrgA"/>
    <property type="match status" value="1"/>
</dbReference>
<feature type="transmembrane region" description="Helical" evidence="6">
    <location>
        <begin position="74"/>
        <end position="91"/>
    </location>
</feature>
<evidence type="ECO:0000256" key="4">
    <source>
        <dbReference type="ARBA" id="ARBA00022989"/>
    </source>
</evidence>
<dbReference type="RefSeq" id="WP_188396283.1">
    <property type="nucleotide sequence ID" value="NZ_BMCG01000004.1"/>
</dbReference>
<evidence type="ECO:0000256" key="5">
    <source>
        <dbReference type="ARBA" id="ARBA00023136"/>
    </source>
</evidence>